<evidence type="ECO:0000313" key="12">
    <source>
        <dbReference type="EMBL" id="AHL20248.1"/>
    </source>
</evidence>
<evidence type="ECO:0000256" key="7">
    <source>
        <dbReference type="ARBA" id="ARBA00023295"/>
    </source>
</evidence>
<evidence type="ECO:0000259" key="11">
    <source>
        <dbReference type="PROSITE" id="PS51760"/>
    </source>
</evidence>
<feature type="domain" description="GH10" evidence="11">
    <location>
        <begin position="26"/>
        <end position="341"/>
    </location>
</feature>
<evidence type="ECO:0000256" key="2">
    <source>
        <dbReference type="ARBA" id="ARBA00007495"/>
    </source>
</evidence>
<dbReference type="SMR" id="A0A0C4K5J5"/>
<dbReference type="AlphaFoldDB" id="A0A0C4K5J5"/>
<dbReference type="SMART" id="SM00633">
    <property type="entry name" value="Glyco_10"/>
    <property type="match status" value="1"/>
</dbReference>
<evidence type="ECO:0000256" key="10">
    <source>
        <dbReference type="RuleBase" id="RU361174"/>
    </source>
</evidence>
<organism evidence="12">
    <name type="scientific">Papiliotrema flavescens</name>
    <dbReference type="NCBI Taxonomy" id="214993"/>
    <lineage>
        <taxon>Eukaryota</taxon>
        <taxon>Fungi</taxon>
        <taxon>Dikarya</taxon>
        <taxon>Basidiomycota</taxon>
        <taxon>Agaricomycotina</taxon>
        <taxon>Tremellomycetes</taxon>
        <taxon>Tremellales</taxon>
        <taxon>Rhynchogastremaceae</taxon>
        <taxon>Papiliotrema</taxon>
    </lineage>
</organism>
<comment type="similarity">
    <text evidence="2 10">Belongs to the glycosyl hydrolase 10 (cellulase F) family.</text>
</comment>
<gene>
    <name evidence="12" type="primary">Xyn10Cf</name>
</gene>
<evidence type="ECO:0000256" key="4">
    <source>
        <dbReference type="ARBA" id="ARBA00022729"/>
    </source>
</evidence>
<dbReference type="Pfam" id="PF00331">
    <property type="entry name" value="Glyco_hydro_10"/>
    <property type="match status" value="1"/>
</dbReference>
<dbReference type="EC" id="3.2.1.8" evidence="10"/>
<evidence type="ECO:0000256" key="1">
    <source>
        <dbReference type="ARBA" id="ARBA00000681"/>
    </source>
</evidence>
<dbReference type="InterPro" id="IPR017853">
    <property type="entry name" value="GH"/>
</dbReference>
<evidence type="ECO:0000256" key="3">
    <source>
        <dbReference type="ARBA" id="ARBA00022651"/>
    </source>
</evidence>
<reference evidence="12" key="1">
    <citation type="submission" date="2013-07" db="EMBL/GenBank/DDBJ databases">
        <title>Purification, Characterization and Cloning of a Thermo-stable GH10 Xylanase from Indigenous Cryptococcus flavescens LEB-AY10.</title>
        <authorList>
            <person name="Andrade C.C.P."/>
            <person name="Oliveira B.V."/>
            <person name="Cabrera O.G."/>
            <person name="Alvarez J.C."/>
            <person name="Carazzolle M.F."/>
            <person name="Pereira G.A.G."/>
            <person name="Maugeri Filho F."/>
        </authorList>
    </citation>
    <scope>NUCLEOTIDE SEQUENCE</scope>
    <source>
        <strain evidence="12">LEB-AY10</strain>
    </source>
</reference>
<dbReference type="GO" id="GO:0031176">
    <property type="term" value="F:endo-1,4-beta-xylanase activity"/>
    <property type="evidence" value="ECO:0007669"/>
    <property type="project" value="UniProtKB-EC"/>
</dbReference>
<dbReference type="PANTHER" id="PTHR31490:SF88">
    <property type="entry name" value="BETA-XYLANASE"/>
    <property type="match status" value="1"/>
</dbReference>
<dbReference type="PRINTS" id="PR00134">
    <property type="entry name" value="GLHYDRLASE10"/>
</dbReference>
<comment type="catalytic activity">
    <reaction evidence="1 10">
        <text>Endohydrolysis of (1-&gt;4)-beta-D-xylosidic linkages in xylans.</text>
        <dbReference type="EC" id="3.2.1.8"/>
    </reaction>
</comment>
<evidence type="ECO:0000256" key="8">
    <source>
        <dbReference type="ARBA" id="ARBA00023326"/>
    </source>
</evidence>
<keyword evidence="6 10" id="KW-0119">Carbohydrate metabolism</keyword>
<keyword evidence="4" id="KW-0732">Signal</keyword>
<evidence type="ECO:0000256" key="9">
    <source>
        <dbReference type="PROSITE-ProRule" id="PRU10061"/>
    </source>
</evidence>
<dbReference type="PROSITE" id="PS51760">
    <property type="entry name" value="GH10_2"/>
    <property type="match status" value="1"/>
</dbReference>
<dbReference type="EMBL" id="KF318187">
    <property type="protein sequence ID" value="AHL20248.1"/>
    <property type="molecule type" value="Genomic_DNA"/>
</dbReference>
<dbReference type="GO" id="GO:0045493">
    <property type="term" value="P:xylan catabolic process"/>
    <property type="evidence" value="ECO:0007669"/>
    <property type="project" value="UniProtKB-KW"/>
</dbReference>
<protein>
    <recommendedName>
        <fullName evidence="10">Beta-xylanase</fullName>
        <ecNumber evidence="10">3.2.1.8</ecNumber>
    </recommendedName>
</protein>
<dbReference type="Gene3D" id="3.20.20.80">
    <property type="entry name" value="Glycosidases"/>
    <property type="match status" value="1"/>
</dbReference>
<feature type="active site" description="Nucleophile" evidence="9">
    <location>
        <position position="259"/>
    </location>
</feature>
<accession>A0A0C4K5J5</accession>
<proteinExistence type="inferred from homology"/>
<dbReference type="SUPFAM" id="SSF51445">
    <property type="entry name" value="(Trans)glycosidases"/>
    <property type="match status" value="1"/>
</dbReference>
<name>A0A0C4K5J5_9TREE</name>
<dbReference type="PANTHER" id="PTHR31490">
    <property type="entry name" value="GLYCOSYL HYDROLASE"/>
    <property type="match status" value="1"/>
</dbReference>
<keyword evidence="7 10" id="KW-0326">Glycosidase</keyword>
<evidence type="ECO:0000256" key="6">
    <source>
        <dbReference type="ARBA" id="ARBA00023277"/>
    </source>
</evidence>
<sequence>MLHLLALLPLVAAAPHSPRWTCDDNGCSLAALAEQAGKLYFGNAWQSFYFAEPRYEPILDKEFNQYTPENEMKWDVIQPARGVYNWTGADIIIAEAKKTSSYVRGHNFCWDQQTPAYVTNITDADELKQVLKEHIDAVLGRYGNDLYAFDVVNEPLNENGTIKSSVWYDVLGEDYLGIALDYAHQAAPNVKLYINDYNIETVNNKSQAMAALAKRILDNGHHLDGIGFESHFIGGETPTDIADSMAQFTSLGLDVAITELDVRLPVNNQGIANSTWLDIQSKDYAYVVKTCVDEPKCPGITIWGFDDFHSWIPGVFAGYGAATLYDFDYQPKPAFNGVKDALRK</sequence>
<keyword evidence="5 10" id="KW-0378">Hydrolase</keyword>
<dbReference type="InterPro" id="IPR001000">
    <property type="entry name" value="GH10_dom"/>
</dbReference>
<keyword evidence="8 10" id="KW-0624">Polysaccharide degradation</keyword>
<dbReference type="InterPro" id="IPR031158">
    <property type="entry name" value="GH10_AS"/>
</dbReference>
<dbReference type="PROSITE" id="PS00591">
    <property type="entry name" value="GH10_1"/>
    <property type="match status" value="1"/>
</dbReference>
<dbReference type="InterPro" id="IPR044846">
    <property type="entry name" value="GH10"/>
</dbReference>
<evidence type="ECO:0000256" key="5">
    <source>
        <dbReference type="ARBA" id="ARBA00022801"/>
    </source>
</evidence>
<keyword evidence="3 12" id="KW-0858">Xylan degradation</keyword>